<feature type="compositionally biased region" description="Low complexity" evidence="1">
    <location>
        <begin position="46"/>
        <end position="63"/>
    </location>
</feature>
<reference evidence="2" key="1">
    <citation type="submission" date="2018-11" db="EMBL/GenBank/DDBJ databases">
        <authorList>
            <consortium name="Pathogen Informatics"/>
        </authorList>
    </citation>
    <scope>NUCLEOTIDE SEQUENCE</scope>
</reference>
<accession>A0A448WI80</accession>
<evidence type="ECO:0000313" key="2">
    <source>
        <dbReference type="EMBL" id="VEL12403.1"/>
    </source>
</evidence>
<dbReference type="EMBL" id="CAAALY010014681">
    <property type="protein sequence ID" value="VEL12403.1"/>
    <property type="molecule type" value="Genomic_DNA"/>
</dbReference>
<comment type="caution">
    <text evidence="2">The sequence shown here is derived from an EMBL/GenBank/DDBJ whole genome shotgun (WGS) entry which is preliminary data.</text>
</comment>
<dbReference type="PROSITE" id="PS50143">
    <property type="entry name" value="BIR_REPEAT_2"/>
    <property type="match status" value="1"/>
</dbReference>
<feature type="compositionally biased region" description="Acidic residues" evidence="1">
    <location>
        <begin position="301"/>
        <end position="315"/>
    </location>
</feature>
<protein>
    <submittedName>
        <fullName evidence="2">Uncharacterized protein</fullName>
    </submittedName>
</protein>
<name>A0A448WI80_9PLAT</name>
<feature type="non-terminal residue" evidence="2">
    <location>
        <position position="1"/>
    </location>
</feature>
<proteinExistence type="predicted"/>
<dbReference type="Pfam" id="PF00653">
    <property type="entry name" value="BIR"/>
    <property type="match status" value="1"/>
</dbReference>
<gene>
    <name evidence="2" type="ORF">PXEA_LOCUS5843</name>
</gene>
<dbReference type="OrthoDB" id="6063402at2759"/>
<dbReference type="AlphaFoldDB" id="A0A448WI80"/>
<organism evidence="2 3">
    <name type="scientific">Protopolystoma xenopodis</name>
    <dbReference type="NCBI Taxonomy" id="117903"/>
    <lineage>
        <taxon>Eukaryota</taxon>
        <taxon>Metazoa</taxon>
        <taxon>Spiralia</taxon>
        <taxon>Lophotrochozoa</taxon>
        <taxon>Platyhelminthes</taxon>
        <taxon>Monogenea</taxon>
        <taxon>Polyopisthocotylea</taxon>
        <taxon>Polystomatidea</taxon>
        <taxon>Polystomatidae</taxon>
        <taxon>Protopolystoma</taxon>
    </lineage>
</organism>
<feature type="region of interest" description="Disordered" evidence="1">
    <location>
        <begin position="291"/>
        <end position="316"/>
    </location>
</feature>
<evidence type="ECO:0000256" key="1">
    <source>
        <dbReference type="SAM" id="MobiDB-lite"/>
    </source>
</evidence>
<sequence length="378" mass="40138">MQVLRDIDFGAGLLQIYARTPRYASHSIRLASFQLSSASPTDEPSKAGSLGSPSASSLLHHPPQTAPSAAFPIINRQPLSPDLSPTSPLLVFPNEQPNPCTGLSTSCPPGFLEISAPSPPPGSQAPAPRPSVETMAPLCCRGEVYPSAHELALAGFFSTGRGDETVCPACGLGLRDWQPTDQPVACHAAYAMAAGFSTATLAGAPSLPCLYIAVHRLLTSELPLTRKQLITVSEGIVTNDPPRSRIQGWRGRTESLASHMLPGVIDQPTSWLADDNWNLVTALSCGRRARRQRTTSCGLPDDADEQGGEVGDNDEGYPSLADRLRAIYKLVGSVGQSAGPQIWPVQNARSLGHSDDLIVLALWRMQQDAAKSPVSFPP</sequence>
<feature type="region of interest" description="Disordered" evidence="1">
    <location>
        <begin position="36"/>
        <end position="69"/>
    </location>
</feature>
<dbReference type="SMART" id="SM00238">
    <property type="entry name" value="BIR"/>
    <property type="match status" value="1"/>
</dbReference>
<dbReference type="InterPro" id="IPR001370">
    <property type="entry name" value="BIR_rpt"/>
</dbReference>
<dbReference type="SUPFAM" id="SSF57924">
    <property type="entry name" value="Inhibitor of apoptosis (IAP) repeat"/>
    <property type="match status" value="1"/>
</dbReference>
<dbReference type="Gene3D" id="1.10.1170.10">
    <property type="entry name" value="Inhibitor Of Apoptosis Protein (2mihbC-IAP-1), Chain A"/>
    <property type="match status" value="1"/>
</dbReference>
<dbReference type="Proteomes" id="UP000784294">
    <property type="component" value="Unassembled WGS sequence"/>
</dbReference>
<keyword evidence="3" id="KW-1185">Reference proteome</keyword>
<evidence type="ECO:0000313" key="3">
    <source>
        <dbReference type="Proteomes" id="UP000784294"/>
    </source>
</evidence>